<evidence type="ECO:0000256" key="1">
    <source>
        <dbReference type="SAM" id="MobiDB-lite"/>
    </source>
</evidence>
<evidence type="ECO:0000313" key="3">
    <source>
        <dbReference type="Proteomes" id="UP001497497"/>
    </source>
</evidence>
<protein>
    <submittedName>
        <fullName evidence="2">Uncharacterized protein</fullName>
    </submittedName>
</protein>
<name>A0AAV2GZY8_LYMST</name>
<keyword evidence="3" id="KW-1185">Reference proteome</keyword>
<dbReference type="Proteomes" id="UP001497497">
    <property type="component" value="Unassembled WGS sequence"/>
</dbReference>
<evidence type="ECO:0000313" key="2">
    <source>
        <dbReference type="EMBL" id="CAL1526977.1"/>
    </source>
</evidence>
<comment type="caution">
    <text evidence="2">The sequence shown here is derived from an EMBL/GenBank/DDBJ whole genome shotgun (WGS) entry which is preliminary data.</text>
</comment>
<proteinExistence type="predicted"/>
<feature type="non-terminal residue" evidence="2">
    <location>
        <position position="246"/>
    </location>
</feature>
<feature type="compositionally biased region" description="Basic residues" evidence="1">
    <location>
        <begin position="21"/>
        <end position="36"/>
    </location>
</feature>
<dbReference type="EMBL" id="CAXITT010000011">
    <property type="protein sequence ID" value="CAL1526977.1"/>
    <property type="molecule type" value="Genomic_DNA"/>
</dbReference>
<feature type="region of interest" description="Disordered" evidence="1">
    <location>
        <begin position="1"/>
        <end position="36"/>
    </location>
</feature>
<dbReference type="AlphaFoldDB" id="A0AAV2GZY8"/>
<organism evidence="2 3">
    <name type="scientific">Lymnaea stagnalis</name>
    <name type="common">Great pond snail</name>
    <name type="synonym">Helix stagnalis</name>
    <dbReference type="NCBI Taxonomy" id="6523"/>
    <lineage>
        <taxon>Eukaryota</taxon>
        <taxon>Metazoa</taxon>
        <taxon>Spiralia</taxon>
        <taxon>Lophotrochozoa</taxon>
        <taxon>Mollusca</taxon>
        <taxon>Gastropoda</taxon>
        <taxon>Heterobranchia</taxon>
        <taxon>Euthyneura</taxon>
        <taxon>Panpulmonata</taxon>
        <taxon>Hygrophila</taxon>
        <taxon>Lymnaeoidea</taxon>
        <taxon>Lymnaeidae</taxon>
        <taxon>Lymnaea</taxon>
    </lineage>
</organism>
<gene>
    <name evidence="2" type="ORF">GSLYS_00001154001</name>
</gene>
<accession>A0AAV2GZY8</accession>
<sequence>MEEPTEGEPSVDATETEPPRERRKLQLSKTKRKGKRRWIPLVTTSMTMYSKEEREARQQRRLEKPDCCKKEAWKLYNMMTYTEIQVDPGSNMQMCPVKPGDDTSTQVAEPPSLRTLGVLYNPLVEKRRRFLNKKFKNILDTFSIIKSAPLPPYIRPTPPKQLDKPGRGKTLPAILKNVRPDINEEFIIPRTYAATFHWTKISNLNFKDDATVKEQATQTLSLWLSALRIRQLGTYGLSAMDSSASL</sequence>
<reference evidence="2 3" key="1">
    <citation type="submission" date="2024-04" db="EMBL/GenBank/DDBJ databases">
        <authorList>
            <consortium name="Genoscope - CEA"/>
            <person name="William W."/>
        </authorList>
    </citation>
    <scope>NUCLEOTIDE SEQUENCE [LARGE SCALE GENOMIC DNA]</scope>
</reference>